<reference evidence="2 3" key="1">
    <citation type="submission" date="2019-10" db="EMBL/GenBank/DDBJ databases">
        <title>Draft whole-genome sequence of the purple nonsulfur photosynthetic bacterium Roseospira navarrensis DSM 15114.</title>
        <authorList>
            <person name="Kyndt J.A."/>
            <person name="Meyer T.E."/>
        </authorList>
    </citation>
    <scope>NUCLEOTIDE SEQUENCE [LARGE SCALE GENOMIC DNA]</scope>
    <source>
        <strain evidence="2 3">DSM 15114</strain>
    </source>
</reference>
<proteinExistence type="predicted"/>
<evidence type="ECO:0000256" key="1">
    <source>
        <dbReference type="SAM" id="Phobius"/>
    </source>
</evidence>
<comment type="caution">
    <text evidence="2">The sequence shown here is derived from an EMBL/GenBank/DDBJ whole genome shotgun (WGS) entry which is preliminary data.</text>
</comment>
<keyword evidence="1" id="KW-0812">Transmembrane</keyword>
<feature type="transmembrane region" description="Helical" evidence="1">
    <location>
        <begin position="49"/>
        <end position="73"/>
    </location>
</feature>
<keyword evidence="1" id="KW-0472">Membrane</keyword>
<dbReference type="AlphaFoldDB" id="A0A7X2D3A8"/>
<name>A0A7X2D3A8_9PROT</name>
<keyword evidence="1" id="KW-1133">Transmembrane helix</keyword>
<organism evidence="2 3">
    <name type="scientific">Roseospira navarrensis</name>
    <dbReference type="NCBI Taxonomy" id="140058"/>
    <lineage>
        <taxon>Bacteria</taxon>
        <taxon>Pseudomonadati</taxon>
        <taxon>Pseudomonadota</taxon>
        <taxon>Alphaproteobacteria</taxon>
        <taxon>Rhodospirillales</taxon>
        <taxon>Rhodospirillaceae</taxon>
        <taxon>Roseospira</taxon>
    </lineage>
</organism>
<dbReference type="OrthoDB" id="5877577at2"/>
<accession>A0A7X2D3A8</accession>
<keyword evidence="3" id="KW-1185">Reference proteome</keyword>
<gene>
    <name evidence="2" type="ORF">GHC57_02480</name>
</gene>
<protein>
    <submittedName>
        <fullName evidence="2">Uncharacterized protein</fullName>
    </submittedName>
</protein>
<dbReference type="EMBL" id="WIVE01000003">
    <property type="protein sequence ID" value="MQX35377.1"/>
    <property type="molecule type" value="Genomic_DNA"/>
</dbReference>
<dbReference type="Proteomes" id="UP000434582">
    <property type="component" value="Unassembled WGS sequence"/>
</dbReference>
<evidence type="ECO:0000313" key="3">
    <source>
        <dbReference type="Proteomes" id="UP000434582"/>
    </source>
</evidence>
<feature type="transmembrane region" description="Helical" evidence="1">
    <location>
        <begin position="21"/>
        <end position="43"/>
    </location>
</feature>
<dbReference type="RefSeq" id="WP_153340805.1">
    <property type="nucleotide sequence ID" value="NZ_WIVE01000003.1"/>
</dbReference>
<sequence length="232" mass="25703">MTPVDQYRQFGLREPIRIRPGCMFHLMLWGGHAFLLTGSLLALEEGGDFEAFIGLFGLLFFGTTFVIMLVALLRGARRGTVEISRDGIFMSHIGVVLPWSDIGPAWSHPVRVRGMALTDVCFVVRNARDHMTRMDGIGRFLFTISMKLSHSRKGGAMQWGLHGLLALMDAGTGMQRQMGEALERMRAAVLEDPGAMVFNVPIALRFELKADDLVALMNAEVVARNPDRMPTG</sequence>
<evidence type="ECO:0000313" key="2">
    <source>
        <dbReference type="EMBL" id="MQX35377.1"/>
    </source>
</evidence>